<reference evidence="1 2" key="1">
    <citation type="submission" date="2018-06" db="EMBL/GenBank/DDBJ databases">
        <authorList>
            <consortium name="Pathogen Informatics"/>
            <person name="Doyle S."/>
        </authorList>
    </citation>
    <scope>NUCLEOTIDE SEQUENCE [LARGE SCALE GENOMIC DNA]</scope>
    <source>
        <strain evidence="1 2">NCTC12410</strain>
    </source>
</reference>
<sequence>MLLFLLPQNYGLPRHCFAVSRNDRDISPVAQYDNVKKWILGVKPKFRHREPCATLPPSVIASE</sequence>
<proteinExistence type="predicted"/>
<dbReference type="EMBL" id="UGHV01000001">
    <property type="protein sequence ID" value="STO97981.1"/>
    <property type="molecule type" value="Genomic_DNA"/>
</dbReference>
<protein>
    <submittedName>
        <fullName evidence="1">Uncharacterized protein</fullName>
    </submittedName>
</protein>
<name>A0A377J691_9HELI</name>
<gene>
    <name evidence="1" type="ORF">NCTC12410_01826</name>
</gene>
<evidence type="ECO:0000313" key="1">
    <source>
        <dbReference type="EMBL" id="STO97981.1"/>
    </source>
</evidence>
<accession>A0A377J691</accession>
<evidence type="ECO:0000313" key="2">
    <source>
        <dbReference type="Proteomes" id="UP000254841"/>
    </source>
</evidence>
<dbReference type="AlphaFoldDB" id="A0A377J691"/>
<dbReference type="Proteomes" id="UP000254841">
    <property type="component" value="Unassembled WGS sequence"/>
</dbReference>
<organism evidence="1 2">
    <name type="scientific">Helicobacter canis</name>
    <dbReference type="NCBI Taxonomy" id="29419"/>
    <lineage>
        <taxon>Bacteria</taxon>
        <taxon>Pseudomonadati</taxon>
        <taxon>Campylobacterota</taxon>
        <taxon>Epsilonproteobacteria</taxon>
        <taxon>Campylobacterales</taxon>
        <taxon>Helicobacteraceae</taxon>
        <taxon>Helicobacter</taxon>
    </lineage>
</organism>